<reference evidence="4 5" key="1">
    <citation type="submission" date="2014-06" db="EMBL/GenBank/DDBJ databases">
        <authorList>
            <person name="Swart Estienne"/>
        </authorList>
    </citation>
    <scope>NUCLEOTIDE SEQUENCE [LARGE SCALE GENOMIC DNA]</scope>
    <source>
        <strain evidence="4 5">130c</strain>
    </source>
</reference>
<name>A0A078B9G9_STYLE</name>
<dbReference type="OrthoDB" id="313337at2759"/>
<feature type="transmembrane region" description="Helical" evidence="3">
    <location>
        <begin position="530"/>
        <end position="550"/>
    </location>
</feature>
<keyword evidence="5" id="KW-1185">Reference proteome</keyword>
<dbReference type="InParanoid" id="A0A078B9G9"/>
<protein>
    <recommendedName>
        <fullName evidence="6">Transmembrane protein</fullName>
    </recommendedName>
</protein>
<keyword evidence="3" id="KW-1133">Transmembrane helix</keyword>
<dbReference type="EMBL" id="CCKQ01019047">
    <property type="protein sequence ID" value="CDW91059.1"/>
    <property type="molecule type" value="Genomic_DNA"/>
</dbReference>
<dbReference type="AlphaFoldDB" id="A0A078B9G9"/>
<feature type="coiled-coil region" evidence="1">
    <location>
        <begin position="718"/>
        <end position="752"/>
    </location>
</feature>
<feature type="transmembrane region" description="Helical" evidence="3">
    <location>
        <begin position="498"/>
        <end position="518"/>
    </location>
</feature>
<sequence length="797" mass="93402">MQNIQDQNQLRISKENERKVSIITPSTNQVEQSSIVKQRRNNKVQNYQENVSQLDNKAKQGGSPLDNYNRGGSDFSNIINNISNDYKLDDSSDKKVLNCDANLDDNSFLSSTPKDLKKLKTLYNNSKPSELVNLQKEKRKNSQIMNQTSNNDCGPDFKFHIQANQETSSFNNSEINATSRRKMMRKRTEGNPVNDDNESKSNASRARMDDAMKTKILQKMLNVSEYQINFSFKQFIKYIFYHLLFFYLGIFANLVIMITDSPQAVNNMSFWITTRDKISFFTQLFQWLSNLTIIMAWLQKYFKLSKNVEVNLNLIFMEQLYFYNFVVVMRIFIIAVRYGFTSEFRLQLLMRQKQEYAFIARDLLLPTWIELTPQGMETELEAVLWRNQIDESKFKLGFIEKLNDKLDQKLSSKDYYESNKFSMKELQSTLNGLEKTIKFRDQKIRSNEIILTEEMEMFEIHKVEDANISYNFEKKYDASLLLKEIALFSSAHQTSLKVFLIVATFGKLSLPFIIRGAMHGQFLLDWDSAIYTAIETLASSFFLLQNYIFLGAGHVDFQRRFYMIKYISSLINPTKQSLEIMYQISPTINLVDRASLHIWFQLRCCTMDFGQKYQRRIFVYSSVFLGMYLVYGGIILLSYFDFLVVRFSTIFNVYCLYDILLTFGVILAMFQYGALINEQFMEDKLQLIIIKQKLIDVKYSLDDLLSNKKQLCQYTKLFQKIIKNLKQTLKNKEAIQEKINEVIDEIDVIKERLEVEYVQRPLKIMGVTASFQLLNQIYTTLFTVGVAVAQKFYSRNS</sequence>
<evidence type="ECO:0000313" key="4">
    <source>
        <dbReference type="EMBL" id="CDW91059.1"/>
    </source>
</evidence>
<keyword evidence="3" id="KW-0812">Transmembrane</keyword>
<feature type="transmembrane region" description="Helical" evidence="3">
    <location>
        <begin position="320"/>
        <end position="340"/>
    </location>
</feature>
<accession>A0A078B9G9</accession>
<feature type="transmembrane region" description="Helical" evidence="3">
    <location>
        <begin position="280"/>
        <end position="300"/>
    </location>
</feature>
<feature type="region of interest" description="Disordered" evidence="2">
    <location>
        <begin position="172"/>
        <end position="205"/>
    </location>
</feature>
<evidence type="ECO:0000313" key="5">
    <source>
        <dbReference type="Proteomes" id="UP000039865"/>
    </source>
</evidence>
<dbReference type="Proteomes" id="UP000039865">
    <property type="component" value="Unassembled WGS sequence"/>
</dbReference>
<proteinExistence type="predicted"/>
<gene>
    <name evidence="4" type="primary">Contig4166.g4450</name>
    <name evidence="4" type="ORF">STYLEM_20208</name>
</gene>
<feature type="transmembrane region" description="Helical" evidence="3">
    <location>
        <begin position="651"/>
        <end position="675"/>
    </location>
</feature>
<evidence type="ECO:0008006" key="6">
    <source>
        <dbReference type="Google" id="ProtNLM"/>
    </source>
</evidence>
<keyword evidence="3" id="KW-0472">Membrane</keyword>
<evidence type="ECO:0000256" key="3">
    <source>
        <dbReference type="SAM" id="Phobius"/>
    </source>
</evidence>
<feature type="transmembrane region" description="Helical" evidence="3">
    <location>
        <begin position="238"/>
        <end position="259"/>
    </location>
</feature>
<dbReference type="OMA" id="QPINDVH"/>
<organism evidence="4 5">
    <name type="scientific">Stylonychia lemnae</name>
    <name type="common">Ciliate</name>
    <dbReference type="NCBI Taxonomy" id="5949"/>
    <lineage>
        <taxon>Eukaryota</taxon>
        <taxon>Sar</taxon>
        <taxon>Alveolata</taxon>
        <taxon>Ciliophora</taxon>
        <taxon>Intramacronucleata</taxon>
        <taxon>Spirotrichea</taxon>
        <taxon>Stichotrichia</taxon>
        <taxon>Sporadotrichida</taxon>
        <taxon>Oxytrichidae</taxon>
        <taxon>Stylonychinae</taxon>
        <taxon>Stylonychia</taxon>
    </lineage>
</organism>
<evidence type="ECO:0000256" key="2">
    <source>
        <dbReference type="SAM" id="MobiDB-lite"/>
    </source>
</evidence>
<keyword evidence="1" id="KW-0175">Coiled coil</keyword>
<feature type="transmembrane region" description="Helical" evidence="3">
    <location>
        <begin position="617"/>
        <end position="639"/>
    </location>
</feature>
<evidence type="ECO:0000256" key="1">
    <source>
        <dbReference type="SAM" id="Coils"/>
    </source>
</evidence>